<dbReference type="Pfam" id="PF08574">
    <property type="entry name" value="Iwr1"/>
    <property type="match status" value="1"/>
</dbReference>
<sequence>MSQHMLPHTVRIKRKRQDEPVETLHVHTHDDPKKRRFNVQEPSPSYPAVFRRVLEDHNASASASIPPPGPAPTASPMGIAAAGDVVTHAEASASTAPATPSRSSSSLSAERRIIAPVPSTRRFHLSKPSASSPSSLVGGVQKRKVVATLVESKPKKTRTGAAASPLAENVAPKTLRQGGNDVEMHIDEIASERPLKRPGRAARSVSPVTAETQPKAKNGTAATAQNRLVDNEATRNKHSSLDNKKAIAVDPGLLSEMQKFAQEVEHAEKALPTPANRSHQSHQQLSPTAGLQTPQKQLKFQPKPTPRFRDRHPERFSSEKTMGMDVDDGTASDSDGEYVYDTYVRYDGPPDTLIEIDPLTATSLPPDIGVLVIRAEDQPLWETYLEPGAADGDDDKEFDTDDEDENAEDFYANEYPEDEVASDDERDEDAYRYRVGASDEEEYGMYSDEDDLSRPWGRRPAWLKNGSGEESDDD</sequence>
<dbReference type="EMBL" id="JAGTJR010000017">
    <property type="protein sequence ID" value="KAH7046538.1"/>
    <property type="molecule type" value="Genomic_DNA"/>
</dbReference>
<feature type="compositionally biased region" description="Acidic residues" evidence="2">
    <location>
        <begin position="325"/>
        <end position="334"/>
    </location>
</feature>
<dbReference type="PANTHER" id="PTHR28063:SF1">
    <property type="entry name" value="RNA POLYMERASE II NUCLEAR LOCALIZATION PROTEIN IWR1"/>
    <property type="match status" value="1"/>
</dbReference>
<organism evidence="4 5">
    <name type="scientific">Macrophomina phaseolina</name>
    <dbReference type="NCBI Taxonomy" id="35725"/>
    <lineage>
        <taxon>Eukaryota</taxon>
        <taxon>Fungi</taxon>
        <taxon>Dikarya</taxon>
        <taxon>Ascomycota</taxon>
        <taxon>Pezizomycotina</taxon>
        <taxon>Dothideomycetes</taxon>
        <taxon>Dothideomycetes incertae sedis</taxon>
        <taxon>Botryosphaeriales</taxon>
        <taxon>Botryosphaeriaceae</taxon>
        <taxon>Macrophomina</taxon>
    </lineage>
</organism>
<feature type="region of interest" description="Disordered" evidence="2">
    <location>
        <begin position="1"/>
        <end position="44"/>
    </location>
</feature>
<feature type="region of interest" description="Disordered" evidence="2">
    <location>
        <begin position="268"/>
        <end position="334"/>
    </location>
</feature>
<protein>
    <recommendedName>
        <fullName evidence="3">Transcription factor Iwr1 domain-containing protein</fullName>
    </recommendedName>
</protein>
<feature type="compositionally biased region" description="Acidic residues" evidence="2">
    <location>
        <begin position="415"/>
        <end position="428"/>
    </location>
</feature>
<feature type="compositionally biased region" description="Polar residues" evidence="2">
    <location>
        <begin position="275"/>
        <end position="298"/>
    </location>
</feature>
<comment type="caution">
    <text evidence="4">The sequence shown here is derived from an EMBL/GenBank/DDBJ whole genome shotgun (WGS) entry which is preliminary data.</text>
</comment>
<feature type="compositionally biased region" description="Basic and acidic residues" evidence="2">
    <location>
        <begin position="307"/>
        <end position="318"/>
    </location>
</feature>
<feature type="compositionally biased region" description="Basic and acidic residues" evidence="2">
    <location>
        <begin position="182"/>
        <end position="195"/>
    </location>
</feature>
<dbReference type="PANTHER" id="PTHR28063">
    <property type="entry name" value="RNA POLYMERASE II NUCLEAR LOCALIZATION PROTEIN IWR1"/>
    <property type="match status" value="1"/>
</dbReference>
<feature type="region of interest" description="Disordered" evidence="2">
    <location>
        <begin position="57"/>
        <end position="244"/>
    </location>
</feature>
<dbReference type="InterPro" id="IPR013883">
    <property type="entry name" value="TF_Iwr1_dom"/>
</dbReference>
<feature type="compositionally biased region" description="Acidic residues" evidence="2">
    <location>
        <begin position="391"/>
        <end position="408"/>
    </location>
</feature>
<name>A0ABQ8G6H8_9PEZI</name>
<dbReference type="InterPro" id="IPR040150">
    <property type="entry name" value="Iwr1"/>
</dbReference>
<dbReference type="Proteomes" id="UP000774617">
    <property type="component" value="Unassembled WGS sequence"/>
</dbReference>
<gene>
    <name evidence="4" type="ORF">B0J12DRAFT_700690</name>
</gene>
<feature type="compositionally biased region" description="Low complexity" evidence="2">
    <location>
        <begin position="126"/>
        <end position="135"/>
    </location>
</feature>
<feature type="compositionally biased region" description="Acidic residues" evidence="2">
    <location>
        <begin position="438"/>
        <end position="451"/>
    </location>
</feature>
<proteinExistence type="inferred from homology"/>
<feature type="compositionally biased region" description="Basic and acidic residues" evidence="2">
    <location>
        <begin position="229"/>
        <end position="244"/>
    </location>
</feature>
<feature type="domain" description="Transcription factor Iwr1" evidence="3">
    <location>
        <begin position="337"/>
        <end position="419"/>
    </location>
</feature>
<evidence type="ECO:0000256" key="1">
    <source>
        <dbReference type="ARBA" id="ARBA00010218"/>
    </source>
</evidence>
<evidence type="ECO:0000313" key="4">
    <source>
        <dbReference type="EMBL" id="KAH7046538.1"/>
    </source>
</evidence>
<evidence type="ECO:0000259" key="3">
    <source>
        <dbReference type="Pfam" id="PF08574"/>
    </source>
</evidence>
<comment type="similarity">
    <text evidence="1">Belongs to the IWR1/SLC7A6OS family.</text>
</comment>
<evidence type="ECO:0000256" key="2">
    <source>
        <dbReference type="SAM" id="MobiDB-lite"/>
    </source>
</evidence>
<accession>A0ABQ8G6H8</accession>
<feature type="region of interest" description="Disordered" evidence="2">
    <location>
        <begin position="386"/>
        <end position="474"/>
    </location>
</feature>
<reference evidence="4 5" key="1">
    <citation type="journal article" date="2021" name="Nat. Commun.">
        <title>Genetic determinants of endophytism in the Arabidopsis root mycobiome.</title>
        <authorList>
            <person name="Mesny F."/>
            <person name="Miyauchi S."/>
            <person name="Thiergart T."/>
            <person name="Pickel B."/>
            <person name="Atanasova L."/>
            <person name="Karlsson M."/>
            <person name="Huettel B."/>
            <person name="Barry K.W."/>
            <person name="Haridas S."/>
            <person name="Chen C."/>
            <person name="Bauer D."/>
            <person name="Andreopoulos W."/>
            <person name="Pangilinan J."/>
            <person name="LaButti K."/>
            <person name="Riley R."/>
            <person name="Lipzen A."/>
            <person name="Clum A."/>
            <person name="Drula E."/>
            <person name="Henrissat B."/>
            <person name="Kohler A."/>
            <person name="Grigoriev I.V."/>
            <person name="Martin F.M."/>
            <person name="Hacquard S."/>
        </authorList>
    </citation>
    <scope>NUCLEOTIDE SEQUENCE [LARGE SCALE GENOMIC DNA]</scope>
    <source>
        <strain evidence="4 5">MPI-SDFR-AT-0080</strain>
    </source>
</reference>
<keyword evidence="5" id="KW-1185">Reference proteome</keyword>
<feature type="compositionally biased region" description="Low complexity" evidence="2">
    <location>
        <begin position="89"/>
        <end position="108"/>
    </location>
</feature>
<feature type="compositionally biased region" description="Basic and acidic residues" evidence="2">
    <location>
        <begin position="16"/>
        <end position="33"/>
    </location>
</feature>
<evidence type="ECO:0000313" key="5">
    <source>
        <dbReference type="Proteomes" id="UP000774617"/>
    </source>
</evidence>